<protein>
    <submittedName>
        <fullName evidence="2">KIR protein</fullName>
    </submittedName>
</protein>
<dbReference type="InterPro" id="IPR008780">
    <property type="entry name" value="Plasmodium_Vir"/>
</dbReference>
<keyword evidence="3" id="KW-1185">Reference proteome</keyword>
<evidence type="ECO:0000313" key="2">
    <source>
        <dbReference type="EMBL" id="ANQ09050.1"/>
    </source>
</evidence>
<dbReference type="RefSeq" id="XP_019915745.1">
    <property type="nucleotide sequence ID" value="XM_020059972.1"/>
</dbReference>
<dbReference type="AlphaFoldDB" id="A0A1B1E2A3"/>
<feature type="compositionally biased region" description="Polar residues" evidence="1">
    <location>
        <begin position="367"/>
        <end position="377"/>
    </location>
</feature>
<dbReference type="EMBL" id="CP016249">
    <property type="protein sequence ID" value="ANQ09050.1"/>
    <property type="molecule type" value="Genomic_DNA"/>
</dbReference>
<feature type="compositionally biased region" description="Polar residues" evidence="1">
    <location>
        <begin position="329"/>
        <end position="359"/>
    </location>
</feature>
<organism evidence="2 3">
    <name type="scientific">Plasmodium coatneyi</name>
    <dbReference type="NCBI Taxonomy" id="208452"/>
    <lineage>
        <taxon>Eukaryota</taxon>
        <taxon>Sar</taxon>
        <taxon>Alveolata</taxon>
        <taxon>Apicomplexa</taxon>
        <taxon>Aconoidasida</taxon>
        <taxon>Haemosporida</taxon>
        <taxon>Plasmodiidae</taxon>
        <taxon>Plasmodium</taxon>
    </lineage>
</organism>
<name>A0A1B1E2A3_9APIC</name>
<accession>A0A1B1E2A3</accession>
<evidence type="ECO:0000313" key="3">
    <source>
        <dbReference type="Proteomes" id="UP000092716"/>
    </source>
</evidence>
<gene>
    <name evidence="2" type="ORF">PCOAH_00031720</name>
</gene>
<feature type="region of interest" description="Disordered" evidence="1">
    <location>
        <begin position="316"/>
        <end position="377"/>
    </location>
</feature>
<sequence>MTTPLDEGKLPSKEEFYDKFEKADENECTFLSGQTVSLGTQLESTLRSNYPDTIGSKDQILHAYCYARNDKTGGSSEIQRCTFFYYWLGDLFFKNQSNEKLKEFVEKIFSALQETSYEGNCKVNYEGVDKLLFDLMKKLYDFHYDSGTIEGQVQSCKTICHQTYTQYLKKVDAAYNALGALCTLYPDKYCKGFWNENNTLIQMKLSTLQSTLTSKPKATEEEHESCSSVNAELLNSQTSKLLQEKDKAVRNATITSSITSIFGTLGMTVAPFLLYKYKPWSSWFGNHTSGGGRRARNKRFTRNEFDVLTEDTSTYDSATEGSTIGDLSGGNSTVRSSTYNTRQSRGRINNGPSHRNNVGYSRMKEGTNINNSTEFIQ</sequence>
<dbReference type="VEuPathDB" id="PlasmoDB:PCOAH_00031720"/>
<feature type="non-terminal residue" evidence="2">
    <location>
        <position position="377"/>
    </location>
</feature>
<dbReference type="GeneID" id="30909903"/>
<proteinExistence type="predicted"/>
<dbReference type="Pfam" id="PF05795">
    <property type="entry name" value="Plasmodium_Vir"/>
    <property type="match status" value="1"/>
</dbReference>
<evidence type="ECO:0000256" key="1">
    <source>
        <dbReference type="SAM" id="MobiDB-lite"/>
    </source>
</evidence>
<reference evidence="3" key="1">
    <citation type="submission" date="2016-06" db="EMBL/GenBank/DDBJ databases">
        <title>First high quality genome sequence of Plasmodium coatneyi using continuous long reads from single molecule, real-time sequencing.</title>
        <authorList>
            <person name="Chien J.-T."/>
            <person name="Pakala S.B."/>
            <person name="Geraldo J.A."/>
            <person name="Lapp S.A."/>
            <person name="Barnwell J.W."/>
            <person name="Kissinger J.C."/>
            <person name="Galinski M.R."/>
            <person name="Humphrey J.C."/>
        </authorList>
    </citation>
    <scope>NUCLEOTIDE SEQUENCE [LARGE SCALE GENOMIC DNA]</scope>
    <source>
        <strain evidence="3">Hackeri</strain>
    </source>
</reference>
<dbReference type="KEGG" id="pcot:PCOAH_00031720"/>
<dbReference type="Proteomes" id="UP000092716">
    <property type="component" value="Chromosome 11"/>
</dbReference>